<gene>
    <name evidence="6" type="ORF">ATO9_09570</name>
</gene>
<dbReference type="AlphaFoldDB" id="A0A0A0EEX4"/>
<comment type="subcellular location">
    <subcellularLocation>
        <location evidence="1">Cell envelope</location>
    </subcellularLocation>
</comment>
<dbReference type="Gene3D" id="3.40.50.2300">
    <property type="match status" value="2"/>
</dbReference>
<feature type="signal peptide" evidence="4">
    <location>
        <begin position="1"/>
        <end position="23"/>
    </location>
</feature>
<dbReference type="RefSeq" id="WP_043747759.1">
    <property type="nucleotide sequence ID" value="NZ_AQQX01000003.1"/>
</dbReference>
<keyword evidence="7" id="KW-1185">Reference proteome</keyword>
<dbReference type="eggNOG" id="COG1879">
    <property type="taxonomic scope" value="Bacteria"/>
</dbReference>
<dbReference type="GO" id="GO:0030313">
    <property type="term" value="C:cell envelope"/>
    <property type="evidence" value="ECO:0007669"/>
    <property type="project" value="UniProtKB-SubCell"/>
</dbReference>
<dbReference type="Proteomes" id="UP000030004">
    <property type="component" value="Unassembled WGS sequence"/>
</dbReference>
<comment type="caution">
    <text evidence="6">The sequence shown here is derived from an EMBL/GenBank/DDBJ whole genome shotgun (WGS) entry which is preliminary data.</text>
</comment>
<proteinExistence type="inferred from homology"/>
<dbReference type="InterPro" id="IPR028082">
    <property type="entry name" value="Peripla_BP_I"/>
</dbReference>
<dbReference type="SUPFAM" id="SSF53822">
    <property type="entry name" value="Periplasmic binding protein-like I"/>
    <property type="match status" value="1"/>
</dbReference>
<evidence type="ECO:0000259" key="5">
    <source>
        <dbReference type="Pfam" id="PF13407"/>
    </source>
</evidence>
<comment type="similarity">
    <text evidence="2">Belongs to the bacterial solute-binding protein 2 family.</text>
</comment>
<name>A0A0A0EEX4_9RHOB</name>
<evidence type="ECO:0000256" key="1">
    <source>
        <dbReference type="ARBA" id="ARBA00004196"/>
    </source>
</evidence>
<keyword evidence="3 4" id="KW-0732">Signal</keyword>
<feature type="chain" id="PRO_5001961505" description="Periplasmic binding protein domain-containing protein" evidence="4">
    <location>
        <begin position="24"/>
        <end position="323"/>
    </location>
</feature>
<organism evidence="6 7">
    <name type="scientific">Pseudooceanicola atlanticus</name>
    <dbReference type="NCBI Taxonomy" id="1461694"/>
    <lineage>
        <taxon>Bacteria</taxon>
        <taxon>Pseudomonadati</taxon>
        <taxon>Pseudomonadota</taxon>
        <taxon>Alphaproteobacteria</taxon>
        <taxon>Rhodobacterales</taxon>
        <taxon>Paracoccaceae</taxon>
        <taxon>Pseudooceanicola</taxon>
    </lineage>
</organism>
<dbReference type="PANTHER" id="PTHR46847">
    <property type="entry name" value="D-ALLOSE-BINDING PERIPLASMIC PROTEIN-RELATED"/>
    <property type="match status" value="1"/>
</dbReference>
<dbReference type="Pfam" id="PF13407">
    <property type="entry name" value="Peripla_BP_4"/>
    <property type="match status" value="1"/>
</dbReference>
<accession>A0A0A0EEX4</accession>
<evidence type="ECO:0000256" key="3">
    <source>
        <dbReference type="ARBA" id="ARBA00022729"/>
    </source>
</evidence>
<dbReference type="EMBL" id="AQQX01000003">
    <property type="protein sequence ID" value="KGM48939.1"/>
    <property type="molecule type" value="Genomic_DNA"/>
</dbReference>
<protein>
    <recommendedName>
        <fullName evidence="5">Periplasmic binding protein domain-containing protein</fullName>
    </recommendedName>
</protein>
<dbReference type="GO" id="GO:0030246">
    <property type="term" value="F:carbohydrate binding"/>
    <property type="evidence" value="ECO:0007669"/>
    <property type="project" value="UniProtKB-ARBA"/>
</dbReference>
<dbReference type="InterPro" id="IPR025997">
    <property type="entry name" value="SBP_2_dom"/>
</dbReference>
<dbReference type="PANTHER" id="PTHR46847:SF1">
    <property type="entry name" value="D-ALLOSE-BINDING PERIPLASMIC PROTEIN-RELATED"/>
    <property type="match status" value="1"/>
</dbReference>
<evidence type="ECO:0000313" key="7">
    <source>
        <dbReference type="Proteomes" id="UP000030004"/>
    </source>
</evidence>
<sequence length="323" mass="33782">MNLTAKLVAGAFGVVGMAGAAFAQDVKLGVVAVNYNSPSIQRQADSGIAYAKELGWEVELFDGQGDQVATNNAAMAFMDRDFDAILNVASANTQMSGVIGYANEKDVPFVSTFSGLVPGITADIGSNNTADGVIAATELAGRIEGTGKVAALNWNVLPALIERERGFDAVMAGYPEIEVTKIEIKVPGQVDDAYAQANNLLLANPDLDAFWVGWDELVAPVVRAIEQSGREADVFVVSQDGIPEVLELVRQDGPAELTVAYNVDRMGVVAVDVIKSTLEGNPPPTQLLTLKPCLVTASSAPAKGESLDFSTCGLFSGESVAGN</sequence>
<dbReference type="STRING" id="1461694.ATO9_09570"/>
<reference evidence="6 7" key="1">
    <citation type="journal article" date="2015" name="Antonie Van Leeuwenhoek">
        <title>Pseudooceanicola atlanticus gen. nov. sp. nov., isolated from surface seawater of the Atlantic Ocean and reclassification of Oceanicola batsensis, Oceanicola marinus, Oceanicola nitratireducens, Oceanicola nanhaiensis, Oceanicola antarcticus and Oceanicola flagellatus, as Pseudooceanicola batsensis comb. nov., Pseudooceanicola marinus comb. nov., Pseudooceanicola nitratireducens comb. nov., Pseudooceanicola nanhaiensis comb. nov., Pseudooceanicola antarcticus comb. nov., and Pseudooceanicola flagellatus comb. nov.</title>
        <authorList>
            <person name="Lai Q."/>
            <person name="Li G."/>
            <person name="Liu X."/>
            <person name="Du Y."/>
            <person name="Sun F."/>
            <person name="Shao Z."/>
        </authorList>
    </citation>
    <scope>NUCLEOTIDE SEQUENCE [LARGE SCALE GENOMIC DNA]</scope>
    <source>
        <strain evidence="6 7">22II-s11g</strain>
    </source>
</reference>
<dbReference type="OrthoDB" id="9804917at2"/>
<feature type="domain" description="Periplasmic binding protein" evidence="5">
    <location>
        <begin position="29"/>
        <end position="281"/>
    </location>
</feature>
<evidence type="ECO:0000313" key="6">
    <source>
        <dbReference type="EMBL" id="KGM48939.1"/>
    </source>
</evidence>
<evidence type="ECO:0000256" key="4">
    <source>
        <dbReference type="SAM" id="SignalP"/>
    </source>
</evidence>
<dbReference type="CDD" id="cd01536">
    <property type="entry name" value="PBP1_ABC_sugar_binding-like"/>
    <property type="match status" value="1"/>
</dbReference>
<evidence type="ECO:0000256" key="2">
    <source>
        <dbReference type="ARBA" id="ARBA00007639"/>
    </source>
</evidence>